<reference evidence="3 4" key="1">
    <citation type="submission" date="2014-11" db="EMBL/GenBank/DDBJ databases">
        <title>Genome sequence and analysis of novel Kurthia sp.</title>
        <authorList>
            <person name="Lawson J.N."/>
            <person name="Gonzalez J.E."/>
            <person name="Rinauldi L."/>
            <person name="Xuan Z."/>
            <person name="Firman A."/>
            <person name="Shaddox L."/>
            <person name="Trudeau A."/>
            <person name="Shah S."/>
            <person name="Reiman D."/>
        </authorList>
    </citation>
    <scope>NUCLEOTIDE SEQUENCE [LARGE SCALE GENOMIC DNA]</scope>
    <source>
        <strain evidence="3 4">3B1D</strain>
    </source>
</reference>
<feature type="domain" description="6-hydroxymethylpterin diphosphokinase MptE-like" evidence="2">
    <location>
        <begin position="166"/>
        <end position="338"/>
    </location>
</feature>
<keyword evidence="1" id="KW-0175">Coiled coil</keyword>
<dbReference type="Pfam" id="PF01973">
    <property type="entry name" value="MptE-like"/>
    <property type="match status" value="1"/>
</dbReference>
<dbReference type="EMBL" id="JTFC01000031">
    <property type="protein sequence ID" value="RUS55569.1"/>
    <property type="molecule type" value="Genomic_DNA"/>
</dbReference>
<evidence type="ECO:0000313" key="4">
    <source>
        <dbReference type="Proteomes" id="UP000288623"/>
    </source>
</evidence>
<name>A0A433RTS9_9BACL</name>
<proteinExistence type="predicted"/>
<organism evidence="3 4">
    <name type="scientific">Candidatus Kurthia intestinigallinarum</name>
    <dbReference type="NCBI Taxonomy" id="1562256"/>
    <lineage>
        <taxon>Bacteria</taxon>
        <taxon>Bacillati</taxon>
        <taxon>Bacillota</taxon>
        <taxon>Bacilli</taxon>
        <taxon>Bacillales</taxon>
        <taxon>Caryophanaceae</taxon>
        <taxon>Kurthia</taxon>
    </lineage>
</organism>
<sequence>MYDISYEYAKNQQKILKINDIYIESKINPNKEAERIIEKELSDYYTHIVFGYGVGYLSEKMLQKIINEDVNGGQLLIIDPLLDEIRDTVTGCKQYIYSMNDMNVLESVIDFYLHQTHNRVKVICTKNYDTLFASEYTKFLNILKKRMQNFSNSLYTVTSTSIQWQKNIIHNIMNLPTDGTLYDLEFETHIPVVVISGGPSLAKQLILLKKYEKCVLTIVSGSTINSVLQANIVPDFVVSVDGRLSHYEQHYEKLKNISSSLIYSMETHFKIRKSFNKKGFAFFTHESQALEEYAKKSLRLSMMGLNMGTSCANFAFTIASLMTKGPIAFIGQDLAFTNNATHANTNKDFHELTEEEIVKNQYFYVEGYNDEEVLTSLTMNAMKESFEKQIRMVENPGRVFNCTEGGARIQGMKQTSFLNFLSSNVEEKYEFQKERLLASTQEGKSTYVPFENLSKEIIIYEEITSLIEGKLENLNKDNELLQNENLILEDLLQNNEELSIFIKTINELFLQVPIWKVKQTVDWQLHESYLSKKGDTDLEVQIHIYHKNIAMLEVYLKISKEFSEYIKEILEEGSEKNV</sequence>
<dbReference type="PANTHER" id="PTHR41786:SF1">
    <property type="entry name" value="6-HYDROXYMETHYLPTERIN DIPHOSPHOKINASE MPTE-LIKE DOMAIN-CONTAINING PROTEIN"/>
    <property type="match status" value="1"/>
</dbReference>
<dbReference type="InterPro" id="IPR002826">
    <property type="entry name" value="MptE-like"/>
</dbReference>
<evidence type="ECO:0000256" key="1">
    <source>
        <dbReference type="SAM" id="Coils"/>
    </source>
</evidence>
<accession>A0A433RTS9</accession>
<evidence type="ECO:0000259" key="2">
    <source>
        <dbReference type="Pfam" id="PF01973"/>
    </source>
</evidence>
<dbReference type="PANTHER" id="PTHR41786">
    <property type="entry name" value="MOTILITY ACCESSORY FACTOR MAF"/>
    <property type="match status" value="1"/>
</dbReference>
<gene>
    <name evidence="3" type="ORF">QI30_11640</name>
</gene>
<dbReference type="AlphaFoldDB" id="A0A433RTS9"/>
<keyword evidence="4" id="KW-1185">Reference proteome</keyword>
<dbReference type="OrthoDB" id="5291305at2"/>
<feature type="coiled-coil region" evidence="1">
    <location>
        <begin position="464"/>
        <end position="498"/>
    </location>
</feature>
<protein>
    <recommendedName>
        <fullName evidence="2">6-hydroxymethylpterin diphosphokinase MptE-like domain-containing protein</fullName>
    </recommendedName>
</protein>
<dbReference type="RefSeq" id="WP_126990884.1">
    <property type="nucleotide sequence ID" value="NZ_JTFC01000031.1"/>
</dbReference>
<evidence type="ECO:0000313" key="3">
    <source>
        <dbReference type="EMBL" id="RUS55569.1"/>
    </source>
</evidence>
<dbReference type="Proteomes" id="UP000288623">
    <property type="component" value="Unassembled WGS sequence"/>
</dbReference>
<comment type="caution">
    <text evidence="3">The sequence shown here is derived from an EMBL/GenBank/DDBJ whole genome shotgun (WGS) entry which is preliminary data.</text>
</comment>